<dbReference type="SUPFAM" id="SSF54292">
    <property type="entry name" value="2Fe-2S ferredoxin-like"/>
    <property type="match status" value="1"/>
</dbReference>
<sequence length="98" mass="10406">MFHRLPVPDGETVSFTIDGTPAEARVGDTVAAALLVNGVPHCRTTPVSGSPRGPYCMMGVCFDCLVTIDGVGNRQACQERVAPGMRVATQMGSRELDR</sequence>
<dbReference type="InterPro" id="IPR042204">
    <property type="entry name" value="2Fe-2S-bd_N"/>
</dbReference>
<dbReference type="EMBL" id="AVFL01000019">
    <property type="protein sequence ID" value="EWY38244.1"/>
    <property type="molecule type" value="Genomic_DNA"/>
</dbReference>
<reference evidence="2 3" key="1">
    <citation type="submission" date="2013-08" db="EMBL/GenBank/DDBJ databases">
        <title>The genome sequence of Skermanella stibiiresistens.</title>
        <authorList>
            <person name="Zhu W."/>
            <person name="Wang G."/>
        </authorList>
    </citation>
    <scope>NUCLEOTIDE SEQUENCE [LARGE SCALE GENOMIC DNA]</scope>
    <source>
        <strain evidence="2 3">SB22</strain>
    </source>
</reference>
<dbReference type="RefSeq" id="WP_037457332.1">
    <property type="nucleotide sequence ID" value="NZ_AVFL01000019.1"/>
</dbReference>
<keyword evidence="1" id="KW-0560">Oxidoreductase</keyword>
<keyword evidence="3" id="KW-1185">Reference proteome</keyword>
<evidence type="ECO:0000256" key="1">
    <source>
        <dbReference type="ARBA" id="ARBA00023002"/>
    </source>
</evidence>
<dbReference type="STRING" id="1385369.N825_13630"/>
<dbReference type="Proteomes" id="UP000019486">
    <property type="component" value="Unassembled WGS sequence"/>
</dbReference>
<dbReference type="OrthoDB" id="573392at2"/>
<comment type="caution">
    <text evidence="2">The sequence shown here is derived from an EMBL/GenBank/DDBJ whole genome shotgun (WGS) entry which is preliminary data.</text>
</comment>
<dbReference type="PATRIC" id="fig|1385369.3.peg.4606"/>
<name>W9GWT0_9PROT</name>
<dbReference type="AlphaFoldDB" id="W9GWT0"/>
<evidence type="ECO:0000313" key="2">
    <source>
        <dbReference type="EMBL" id="EWY38244.1"/>
    </source>
</evidence>
<protein>
    <submittedName>
        <fullName evidence="2">(2Fe-2S)-binding protein</fullName>
    </submittedName>
</protein>
<gene>
    <name evidence="2" type="ORF">N825_13630</name>
</gene>
<organism evidence="2 3">
    <name type="scientific">Skermanella stibiiresistens SB22</name>
    <dbReference type="NCBI Taxonomy" id="1385369"/>
    <lineage>
        <taxon>Bacteria</taxon>
        <taxon>Pseudomonadati</taxon>
        <taxon>Pseudomonadota</taxon>
        <taxon>Alphaproteobacteria</taxon>
        <taxon>Rhodospirillales</taxon>
        <taxon>Azospirillaceae</taxon>
        <taxon>Skermanella</taxon>
    </lineage>
</organism>
<dbReference type="Pfam" id="PF13510">
    <property type="entry name" value="Fer2_4"/>
    <property type="match status" value="1"/>
</dbReference>
<dbReference type="Gene3D" id="3.10.20.440">
    <property type="entry name" value="2Fe-2S iron-sulphur cluster binding domain, sarcosine oxidase, alpha subunit, N-terminal domain"/>
    <property type="match status" value="1"/>
</dbReference>
<dbReference type="GO" id="GO:0016491">
    <property type="term" value="F:oxidoreductase activity"/>
    <property type="evidence" value="ECO:0007669"/>
    <property type="project" value="UniProtKB-KW"/>
</dbReference>
<accession>W9GWT0</accession>
<dbReference type="InterPro" id="IPR036010">
    <property type="entry name" value="2Fe-2S_ferredoxin-like_sf"/>
</dbReference>
<evidence type="ECO:0000313" key="3">
    <source>
        <dbReference type="Proteomes" id="UP000019486"/>
    </source>
</evidence>
<dbReference type="GO" id="GO:0051536">
    <property type="term" value="F:iron-sulfur cluster binding"/>
    <property type="evidence" value="ECO:0007669"/>
    <property type="project" value="InterPro"/>
</dbReference>
<proteinExistence type="predicted"/>